<dbReference type="PANTHER" id="PTHR10361:SF28">
    <property type="entry name" value="P3 PROTEIN-RELATED"/>
    <property type="match status" value="1"/>
</dbReference>
<feature type="transmembrane region" description="Helical" evidence="5">
    <location>
        <begin position="155"/>
        <end position="179"/>
    </location>
</feature>
<name>A0A645BSU7_9ZZZZ</name>
<keyword evidence="2 5" id="KW-0812">Transmembrane</keyword>
<feature type="transmembrane region" description="Helical" evidence="5">
    <location>
        <begin position="53"/>
        <end position="70"/>
    </location>
</feature>
<feature type="transmembrane region" description="Helical" evidence="5">
    <location>
        <begin position="222"/>
        <end position="239"/>
    </location>
</feature>
<dbReference type="PANTHER" id="PTHR10361">
    <property type="entry name" value="SODIUM-BILE ACID COTRANSPORTER"/>
    <property type="match status" value="1"/>
</dbReference>
<feature type="transmembrane region" description="Helical" evidence="5">
    <location>
        <begin position="251"/>
        <end position="275"/>
    </location>
</feature>
<organism evidence="6">
    <name type="scientific">bioreactor metagenome</name>
    <dbReference type="NCBI Taxonomy" id="1076179"/>
    <lineage>
        <taxon>unclassified sequences</taxon>
        <taxon>metagenomes</taxon>
        <taxon>ecological metagenomes</taxon>
    </lineage>
</organism>
<dbReference type="InterPro" id="IPR038770">
    <property type="entry name" value="Na+/solute_symporter_sf"/>
</dbReference>
<evidence type="ECO:0000256" key="5">
    <source>
        <dbReference type="SAM" id="Phobius"/>
    </source>
</evidence>
<dbReference type="EMBL" id="VSSQ01022291">
    <property type="protein sequence ID" value="MPM68500.1"/>
    <property type="molecule type" value="Genomic_DNA"/>
</dbReference>
<dbReference type="Gene3D" id="1.20.1530.20">
    <property type="match status" value="1"/>
</dbReference>
<comment type="subcellular location">
    <subcellularLocation>
        <location evidence="1">Membrane</location>
        <topology evidence="1">Multi-pass membrane protein</topology>
    </subcellularLocation>
</comment>
<evidence type="ECO:0000256" key="3">
    <source>
        <dbReference type="ARBA" id="ARBA00022989"/>
    </source>
</evidence>
<evidence type="ECO:0000313" key="6">
    <source>
        <dbReference type="EMBL" id="MPM68500.1"/>
    </source>
</evidence>
<dbReference type="InterPro" id="IPR004710">
    <property type="entry name" value="Bilac:Na_transpt"/>
</dbReference>
<protein>
    <submittedName>
        <fullName evidence="6">Pantothenates transporter PanS</fullName>
    </submittedName>
</protein>
<evidence type="ECO:0000256" key="4">
    <source>
        <dbReference type="ARBA" id="ARBA00023136"/>
    </source>
</evidence>
<reference evidence="6" key="1">
    <citation type="submission" date="2019-08" db="EMBL/GenBank/DDBJ databases">
        <authorList>
            <person name="Kucharzyk K."/>
            <person name="Murdoch R.W."/>
            <person name="Higgins S."/>
            <person name="Loffler F."/>
        </authorList>
    </citation>
    <scope>NUCLEOTIDE SEQUENCE</scope>
</reference>
<dbReference type="InterPro" id="IPR002657">
    <property type="entry name" value="BilAc:Na_symport/Acr3"/>
</dbReference>
<sequence>MKVMNRAADLLNKNLALLAVVVAAFALVVPSVWVKLAGSVSFNLAWVPFMGTYFPKLSLVNLLLGVIMFGMGMTLRAEDFALILRRPRDVLIGICSQYVCMAGFGWLVAKLLTMTGVGGPEVCAQLAVGLVLLGCVPGGTASNVMTFLARGDVPLSITITMCTTLLAPALTPALTLALAGRWVEVNFWSMFFSIVVIVLLPIFLGLAVHACIGKLVEQLKKLLVLVSTVCILLVIGMCVGPNQSSFTQNGLAVVGVSVLAVLVHHVLGLLAGYGIAKVFHFNEAKVRALSLEVGLQNSGLSCTLANSSFPGTMAILPCVLATVIHQVVGPIVANMFAARDTKQVPEPLGTVASSEI</sequence>
<evidence type="ECO:0000256" key="2">
    <source>
        <dbReference type="ARBA" id="ARBA00022692"/>
    </source>
</evidence>
<feature type="transmembrane region" description="Helical" evidence="5">
    <location>
        <begin position="90"/>
        <end position="112"/>
    </location>
</feature>
<evidence type="ECO:0000256" key="1">
    <source>
        <dbReference type="ARBA" id="ARBA00004141"/>
    </source>
</evidence>
<gene>
    <name evidence="6" type="primary">panS_14</name>
    <name evidence="6" type="ORF">SDC9_115433</name>
</gene>
<feature type="transmembrane region" description="Helical" evidence="5">
    <location>
        <begin position="124"/>
        <end position="148"/>
    </location>
</feature>
<dbReference type="AlphaFoldDB" id="A0A645BSU7"/>
<feature type="transmembrane region" description="Helical" evidence="5">
    <location>
        <begin position="185"/>
        <end position="210"/>
    </location>
</feature>
<dbReference type="Pfam" id="PF01758">
    <property type="entry name" value="SBF"/>
    <property type="match status" value="1"/>
</dbReference>
<proteinExistence type="predicted"/>
<comment type="caution">
    <text evidence="6">The sequence shown here is derived from an EMBL/GenBank/DDBJ whole genome shotgun (WGS) entry which is preliminary data.</text>
</comment>
<keyword evidence="4 5" id="KW-0472">Membrane</keyword>
<dbReference type="GO" id="GO:0016020">
    <property type="term" value="C:membrane"/>
    <property type="evidence" value="ECO:0007669"/>
    <property type="project" value="UniProtKB-SubCell"/>
</dbReference>
<accession>A0A645BSU7</accession>
<keyword evidence="3 5" id="KW-1133">Transmembrane helix</keyword>